<proteinExistence type="predicted"/>
<comment type="caution">
    <text evidence="2">The sequence shown here is derived from an EMBL/GenBank/DDBJ whole genome shotgun (WGS) entry which is preliminary data.</text>
</comment>
<dbReference type="InterPro" id="IPR031807">
    <property type="entry name" value="HicB-like"/>
</dbReference>
<reference evidence="2" key="1">
    <citation type="journal article" date="2015" name="Proc. Natl. Acad. Sci. U.S.A.">
        <title>Networks of energetic and metabolic interactions define dynamics in microbial communities.</title>
        <authorList>
            <person name="Embree M."/>
            <person name="Liu J.K."/>
            <person name="Al-Bassam M.M."/>
            <person name="Zengler K."/>
        </authorList>
    </citation>
    <scope>NUCLEOTIDE SEQUENCE</scope>
</reference>
<name>A0A0W8FBS5_9ZZZZ</name>
<dbReference type="InterPro" id="IPR035069">
    <property type="entry name" value="TTHA1013/TTHA0281-like"/>
</dbReference>
<dbReference type="AlphaFoldDB" id="A0A0W8FBS5"/>
<dbReference type="Gene3D" id="3.30.160.250">
    <property type="match status" value="1"/>
</dbReference>
<dbReference type="SUPFAM" id="SSF143100">
    <property type="entry name" value="TTHA1013/TTHA0281-like"/>
    <property type="match status" value="1"/>
</dbReference>
<feature type="domain" description="HicB-like antitoxin of toxin-antitoxin system" evidence="1">
    <location>
        <begin position="4"/>
        <end position="62"/>
    </location>
</feature>
<dbReference type="Pfam" id="PF15919">
    <property type="entry name" value="HicB_lk_antitox"/>
    <property type="match status" value="1"/>
</dbReference>
<sequence length="71" mass="7848">MAKYTIIIEKGEGNYSAYCPDLHGVVSAGDTEEETAELMKEAIELHLEGLNEDRIPIPKPTISARYVEVVV</sequence>
<accession>A0A0W8FBS5</accession>
<evidence type="ECO:0000313" key="2">
    <source>
        <dbReference type="EMBL" id="KUG18328.1"/>
    </source>
</evidence>
<dbReference type="InterPro" id="IPR051404">
    <property type="entry name" value="TA_system_antitoxin"/>
</dbReference>
<dbReference type="PANTHER" id="PTHR34504">
    <property type="entry name" value="ANTITOXIN HICB"/>
    <property type="match status" value="1"/>
</dbReference>
<evidence type="ECO:0000259" key="1">
    <source>
        <dbReference type="Pfam" id="PF15919"/>
    </source>
</evidence>
<organism evidence="2">
    <name type="scientific">hydrocarbon metagenome</name>
    <dbReference type="NCBI Taxonomy" id="938273"/>
    <lineage>
        <taxon>unclassified sequences</taxon>
        <taxon>metagenomes</taxon>
        <taxon>ecological metagenomes</taxon>
    </lineage>
</organism>
<gene>
    <name evidence="2" type="ORF">ASZ90_011981</name>
</gene>
<protein>
    <recommendedName>
        <fullName evidence="1">HicB-like antitoxin of toxin-antitoxin system domain-containing protein</fullName>
    </recommendedName>
</protein>
<dbReference type="EMBL" id="LNQE01001388">
    <property type="protein sequence ID" value="KUG18328.1"/>
    <property type="molecule type" value="Genomic_DNA"/>
</dbReference>
<dbReference type="PANTHER" id="PTHR34504:SF2">
    <property type="entry name" value="UPF0150 PROTEIN SSL0259"/>
    <property type="match status" value="1"/>
</dbReference>